<accession>A0ABS6IFW9</accession>
<dbReference type="PROSITE" id="PS01162">
    <property type="entry name" value="QOR_ZETA_CRYSTAL"/>
    <property type="match status" value="1"/>
</dbReference>
<name>A0ABS6IFW9_9HYPH</name>
<dbReference type="Pfam" id="PF08240">
    <property type="entry name" value="ADH_N"/>
    <property type="match status" value="1"/>
</dbReference>
<organism evidence="2 3">
    <name type="scientific">Reyranella humidisoli</name>
    <dbReference type="NCBI Taxonomy" id="2849149"/>
    <lineage>
        <taxon>Bacteria</taxon>
        <taxon>Pseudomonadati</taxon>
        <taxon>Pseudomonadota</taxon>
        <taxon>Alphaproteobacteria</taxon>
        <taxon>Hyphomicrobiales</taxon>
        <taxon>Reyranellaceae</taxon>
        <taxon>Reyranella</taxon>
    </lineage>
</organism>
<dbReference type="Proteomes" id="UP000727907">
    <property type="component" value="Unassembled WGS sequence"/>
</dbReference>
<dbReference type="CDD" id="cd08241">
    <property type="entry name" value="QOR1"/>
    <property type="match status" value="1"/>
</dbReference>
<evidence type="ECO:0000259" key="1">
    <source>
        <dbReference type="SMART" id="SM00829"/>
    </source>
</evidence>
<dbReference type="InterPro" id="IPR013149">
    <property type="entry name" value="ADH-like_C"/>
</dbReference>
<dbReference type="PANTHER" id="PTHR43677">
    <property type="entry name" value="SHORT-CHAIN DEHYDROGENASE/REDUCTASE"/>
    <property type="match status" value="1"/>
</dbReference>
<sequence>MRALVCDRLGDPSVLHIEERPIPEAGPGEIVLRVGAGSVNFPDVLMVAGGYQHKPELPFVPGMEGAGTIHAIGAGVEGWKAGDRVIFGVRPGAFAEYVKVKASGHLMRLPADWSFAEGAGFRVAAQTAYHSLVHRAALKKGETLLVHGASGGVGLAAVQLGKHIGARVIATGSDDARLAVVRANGADEVVNYRTGDFVSAVKEMTNGKGCNVIYDPVGGEVLEKSVRAAAYGARLLVVGFTSGGPSRLMSSHILIKGLSVLGVRAGETILRLSPELGRDYVEELPRLASLGVMRPNVSHRFPMEQAAEAFQVLIDRKVVGKVAIEMGSGA</sequence>
<dbReference type="EMBL" id="JAHOPB010000001">
    <property type="protein sequence ID" value="MBU8872870.1"/>
    <property type="molecule type" value="Genomic_DNA"/>
</dbReference>
<proteinExistence type="predicted"/>
<reference evidence="2 3" key="1">
    <citation type="submission" date="2021-06" db="EMBL/GenBank/DDBJ databases">
        <authorList>
            <person name="Lee D.H."/>
        </authorList>
    </citation>
    <scope>NUCLEOTIDE SEQUENCE [LARGE SCALE GENOMIC DNA]</scope>
    <source>
        <strain evidence="2 3">MMS21-HV4-11</strain>
    </source>
</reference>
<gene>
    <name evidence="2" type="ORF">KQ910_03805</name>
</gene>
<keyword evidence="3" id="KW-1185">Reference proteome</keyword>
<dbReference type="RefSeq" id="WP_216957150.1">
    <property type="nucleotide sequence ID" value="NZ_JAHOPB010000001.1"/>
</dbReference>
<dbReference type="InterPro" id="IPR013154">
    <property type="entry name" value="ADH-like_N"/>
</dbReference>
<dbReference type="Pfam" id="PF00107">
    <property type="entry name" value="ADH_zinc_N"/>
    <property type="match status" value="1"/>
</dbReference>
<dbReference type="InterPro" id="IPR020843">
    <property type="entry name" value="ER"/>
</dbReference>
<dbReference type="PANTHER" id="PTHR43677:SF4">
    <property type="entry name" value="QUINONE OXIDOREDUCTASE-LIKE PROTEIN 2"/>
    <property type="match status" value="1"/>
</dbReference>
<dbReference type="SMART" id="SM00829">
    <property type="entry name" value="PKS_ER"/>
    <property type="match status" value="1"/>
</dbReference>
<dbReference type="InterPro" id="IPR002364">
    <property type="entry name" value="Quin_OxRdtase/zeta-crystal_CS"/>
</dbReference>
<comment type="caution">
    <text evidence="2">The sequence shown here is derived from an EMBL/GenBank/DDBJ whole genome shotgun (WGS) entry which is preliminary data.</text>
</comment>
<protein>
    <submittedName>
        <fullName evidence="2">NADPH:quinone oxidoreductase family protein</fullName>
    </submittedName>
</protein>
<evidence type="ECO:0000313" key="2">
    <source>
        <dbReference type="EMBL" id="MBU8872870.1"/>
    </source>
</evidence>
<evidence type="ECO:0000313" key="3">
    <source>
        <dbReference type="Proteomes" id="UP000727907"/>
    </source>
</evidence>
<feature type="domain" description="Enoyl reductase (ER)" evidence="1">
    <location>
        <begin position="10"/>
        <end position="324"/>
    </location>
</feature>
<dbReference type="InterPro" id="IPR051397">
    <property type="entry name" value="Zn-ADH-like_protein"/>
</dbReference>